<dbReference type="SMART" id="SM00228">
    <property type="entry name" value="PDZ"/>
    <property type="match status" value="1"/>
</dbReference>
<organism evidence="3 4">
    <name type="scientific">Desulfonauticus submarinus</name>
    <dbReference type="NCBI Taxonomy" id="206665"/>
    <lineage>
        <taxon>Bacteria</taxon>
        <taxon>Pseudomonadati</taxon>
        <taxon>Thermodesulfobacteriota</taxon>
        <taxon>Desulfovibrionia</taxon>
        <taxon>Desulfovibrionales</taxon>
        <taxon>Desulfonauticaceae</taxon>
        <taxon>Desulfonauticus</taxon>
    </lineage>
</organism>
<feature type="domain" description="PDZ" evidence="2">
    <location>
        <begin position="257"/>
        <end position="315"/>
    </location>
</feature>
<dbReference type="SUPFAM" id="SSF159501">
    <property type="entry name" value="EreA/ChaN-like"/>
    <property type="match status" value="1"/>
</dbReference>
<dbReference type="AlphaFoldDB" id="A0A1H0B8V7"/>
<evidence type="ECO:0000313" key="4">
    <source>
        <dbReference type="Proteomes" id="UP000199602"/>
    </source>
</evidence>
<name>A0A1H0B8V7_9BACT</name>
<dbReference type="STRING" id="206665.SAMN04488516_10283"/>
<proteinExistence type="predicted"/>
<sequence length="349" mass="40383">MGLRLLLLICSIYLSACTLSPHLKLDGGYLNQHLKKADYILVGERHTNKCDHIVEKLILQHLLKIGLKPTIGLEMIPEPYQKVLDKFYEQKIPLSKLEKELHWKKNWGYNFSYYLPIFKIAKKHRLPIIALNIPSPLVVKWSKGKSLSPQEQNYLPYRIISANKKQIVYLKKQLKQHLFFAPQIKLNSFLKGQALWESKMAERAFWAYKKFHNPVLIYIGSGHIKNQYGLIYRLKILHPTATIFSFLPGKQRQVTENIYIYKCPSTTKSYLGLKLTKNSSGLKVKQVLFNSKAYKTGFKKGDIILKINNIPVKNLLDAHKACMKSIANKSPVSFIIKRNNKIIILQLDL</sequence>
<dbReference type="InterPro" id="IPR007314">
    <property type="entry name" value="Cofac_haem-bd_dom"/>
</dbReference>
<evidence type="ECO:0000256" key="1">
    <source>
        <dbReference type="SAM" id="SignalP"/>
    </source>
</evidence>
<dbReference type="SUPFAM" id="SSF50156">
    <property type="entry name" value="PDZ domain-like"/>
    <property type="match status" value="1"/>
</dbReference>
<dbReference type="Proteomes" id="UP000199602">
    <property type="component" value="Unassembled WGS sequence"/>
</dbReference>
<dbReference type="Gene3D" id="3.40.50.11550">
    <property type="match status" value="1"/>
</dbReference>
<dbReference type="InterPro" id="IPR036034">
    <property type="entry name" value="PDZ_sf"/>
</dbReference>
<protein>
    <submittedName>
        <fullName evidence="3">Uncharacterized iron-regulated protein</fullName>
    </submittedName>
</protein>
<feature type="chain" id="PRO_5011730421" evidence="1">
    <location>
        <begin position="17"/>
        <end position="349"/>
    </location>
</feature>
<accession>A0A1H0B8V7</accession>
<keyword evidence="1" id="KW-0732">Signal</keyword>
<dbReference type="CDD" id="cd14727">
    <property type="entry name" value="ChanN-like"/>
    <property type="match status" value="1"/>
</dbReference>
<feature type="signal peptide" evidence="1">
    <location>
        <begin position="1"/>
        <end position="16"/>
    </location>
</feature>
<gene>
    <name evidence="3" type="ORF">SAMN04488516_10283</name>
</gene>
<dbReference type="Gene3D" id="2.30.42.10">
    <property type="match status" value="1"/>
</dbReference>
<keyword evidence="4" id="KW-1185">Reference proteome</keyword>
<evidence type="ECO:0000259" key="2">
    <source>
        <dbReference type="PROSITE" id="PS50106"/>
    </source>
</evidence>
<dbReference type="Pfam" id="PF13180">
    <property type="entry name" value="PDZ_2"/>
    <property type="match status" value="1"/>
</dbReference>
<reference evidence="3 4" key="1">
    <citation type="submission" date="2016-10" db="EMBL/GenBank/DDBJ databases">
        <authorList>
            <person name="de Groot N.N."/>
        </authorList>
    </citation>
    <scope>NUCLEOTIDE SEQUENCE [LARGE SCALE GENOMIC DNA]</scope>
    <source>
        <strain evidence="3 4">DSM 15269</strain>
    </source>
</reference>
<dbReference type="Pfam" id="PF04187">
    <property type="entry name" value="Cofac_haem_bdg"/>
    <property type="match status" value="1"/>
</dbReference>
<dbReference type="OrthoDB" id="9795827at2"/>
<evidence type="ECO:0000313" key="3">
    <source>
        <dbReference type="EMBL" id="SDN42097.1"/>
    </source>
</evidence>
<dbReference type="InterPro" id="IPR001478">
    <property type="entry name" value="PDZ"/>
</dbReference>
<dbReference type="EMBL" id="FNIN01000002">
    <property type="protein sequence ID" value="SDN42097.1"/>
    <property type="molecule type" value="Genomic_DNA"/>
</dbReference>
<dbReference type="PROSITE" id="PS50106">
    <property type="entry name" value="PDZ"/>
    <property type="match status" value="1"/>
</dbReference>
<dbReference type="RefSeq" id="WP_092063107.1">
    <property type="nucleotide sequence ID" value="NZ_FNIN01000002.1"/>
</dbReference>